<keyword evidence="5" id="KW-1185">Reference proteome</keyword>
<evidence type="ECO:0000256" key="1">
    <source>
        <dbReference type="PROSITE-ProRule" id="PRU00285"/>
    </source>
</evidence>
<sequence>MRQVSLPDGIDQDKIDVSFKNGVLTVHLPKKPEAQHPARKIEVKSAA</sequence>
<organism evidence="4 5">
    <name type="scientific">Palleronia pontilimi</name>
    <dbReference type="NCBI Taxonomy" id="1964209"/>
    <lineage>
        <taxon>Bacteria</taxon>
        <taxon>Pseudomonadati</taxon>
        <taxon>Pseudomonadota</taxon>
        <taxon>Alphaproteobacteria</taxon>
        <taxon>Rhodobacterales</taxon>
        <taxon>Roseobacteraceae</taxon>
        <taxon>Palleronia</taxon>
    </lineage>
</organism>
<evidence type="ECO:0000313" key="5">
    <source>
        <dbReference type="Proteomes" id="UP000642488"/>
    </source>
</evidence>
<proteinExistence type="inferred from homology"/>
<gene>
    <name evidence="4" type="ORF">ILP92_07205</name>
</gene>
<dbReference type="Gene3D" id="2.60.40.790">
    <property type="match status" value="1"/>
</dbReference>
<dbReference type="PROSITE" id="PS01031">
    <property type="entry name" value="SHSP"/>
    <property type="match status" value="1"/>
</dbReference>
<accession>A0A934MGM3</accession>
<evidence type="ECO:0000259" key="3">
    <source>
        <dbReference type="PROSITE" id="PS01031"/>
    </source>
</evidence>
<comment type="caution">
    <text evidence="4">The sequence shown here is derived from an EMBL/GenBank/DDBJ whole genome shotgun (WGS) entry which is preliminary data.</text>
</comment>
<protein>
    <submittedName>
        <fullName evidence="4">Hsp20/alpha crystallin family protein</fullName>
    </submittedName>
</protein>
<dbReference type="Proteomes" id="UP000642488">
    <property type="component" value="Unassembled WGS sequence"/>
</dbReference>
<feature type="domain" description="SHSP" evidence="3">
    <location>
        <begin position="1"/>
        <end position="46"/>
    </location>
</feature>
<dbReference type="InterPro" id="IPR002068">
    <property type="entry name" value="A-crystallin/Hsp20_dom"/>
</dbReference>
<dbReference type="Pfam" id="PF00011">
    <property type="entry name" value="HSP20"/>
    <property type="match status" value="1"/>
</dbReference>
<dbReference type="InterPro" id="IPR008978">
    <property type="entry name" value="HSP20-like_chaperone"/>
</dbReference>
<evidence type="ECO:0000313" key="4">
    <source>
        <dbReference type="EMBL" id="MBJ3762529.1"/>
    </source>
</evidence>
<name>A0A934MGM3_9RHOB</name>
<dbReference type="AlphaFoldDB" id="A0A934MGM3"/>
<evidence type="ECO:0000256" key="2">
    <source>
        <dbReference type="RuleBase" id="RU003616"/>
    </source>
</evidence>
<dbReference type="EMBL" id="JAEKPD010000007">
    <property type="protein sequence ID" value="MBJ3762529.1"/>
    <property type="molecule type" value="Genomic_DNA"/>
</dbReference>
<dbReference type="CDD" id="cd06464">
    <property type="entry name" value="ACD_sHsps-like"/>
    <property type="match status" value="1"/>
</dbReference>
<dbReference type="SUPFAM" id="SSF49764">
    <property type="entry name" value="HSP20-like chaperones"/>
    <property type="match status" value="1"/>
</dbReference>
<reference evidence="4" key="1">
    <citation type="submission" date="2020-12" db="EMBL/GenBank/DDBJ databases">
        <title>Bacterial taxonomy.</title>
        <authorList>
            <person name="Pan X."/>
        </authorList>
    </citation>
    <scope>NUCLEOTIDE SEQUENCE</scope>
    <source>
        <strain evidence="4">KCTC 52957</strain>
    </source>
</reference>
<comment type="similarity">
    <text evidence="1 2">Belongs to the small heat shock protein (HSP20) family.</text>
</comment>